<sequence length="208" mass="22722">MSHGYSRALREPPAVHVASKQVVKMVVARRLIVIENVVEKCPEMLCARAKFASDKELGEAWVPIDEAPAAVPPTRNSGSENNRDSAQEDSSSPSKSSLRAPRLARWERTKALPRTMLLCAKKDSFTTTFTPASQGARLYQDANGNPPCLEPAPTYPTPRCRESDLLVLSNAALRTSMSLVSRNRSSAALRKALSMASPEERGSDVLLF</sequence>
<proteinExistence type="predicted"/>
<evidence type="ECO:0000313" key="2">
    <source>
        <dbReference type="EMBL" id="KXT08488.1"/>
    </source>
</evidence>
<dbReference type="AlphaFoldDB" id="A0A139I185"/>
<accession>A0A139I185</accession>
<protein>
    <submittedName>
        <fullName evidence="2">Uncharacterized protein</fullName>
    </submittedName>
</protein>
<reference evidence="2 3" key="1">
    <citation type="submission" date="2015-07" db="EMBL/GenBank/DDBJ databases">
        <title>Comparative genomics of the Sigatoka disease complex on banana suggests a link between parallel evolutionary changes in Pseudocercospora fijiensis and Pseudocercospora eumusae and increased virulence on the banana host.</title>
        <authorList>
            <person name="Chang T.-C."/>
            <person name="Salvucci A."/>
            <person name="Crous P.W."/>
            <person name="Stergiopoulos I."/>
        </authorList>
    </citation>
    <scope>NUCLEOTIDE SEQUENCE [LARGE SCALE GENOMIC DNA]</scope>
    <source>
        <strain evidence="2 3">CBS 116634</strain>
    </source>
</reference>
<dbReference type="EMBL" id="LFZO01000439">
    <property type="protein sequence ID" value="KXT08488.1"/>
    <property type="molecule type" value="Genomic_DNA"/>
</dbReference>
<name>A0A139I185_9PEZI</name>
<dbReference type="Proteomes" id="UP000073492">
    <property type="component" value="Unassembled WGS sequence"/>
</dbReference>
<feature type="region of interest" description="Disordered" evidence="1">
    <location>
        <begin position="65"/>
        <end position="104"/>
    </location>
</feature>
<evidence type="ECO:0000313" key="3">
    <source>
        <dbReference type="Proteomes" id="UP000073492"/>
    </source>
</evidence>
<organism evidence="2 3">
    <name type="scientific">Pseudocercospora musae</name>
    <dbReference type="NCBI Taxonomy" id="113226"/>
    <lineage>
        <taxon>Eukaryota</taxon>
        <taxon>Fungi</taxon>
        <taxon>Dikarya</taxon>
        <taxon>Ascomycota</taxon>
        <taxon>Pezizomycotina</taxon>
        <taxon>Dothideomycetes</taxon>
        <taxon>Dothideomycetidae</taxon>
        <taxon>Mycosphaerellales</taxon>
        <taxon>Mycosphaerellaceae</taxon>
        <taxon>Pseudocercospora</taxon>
    </lineage>
</organism>
<gene>
    <name evidence="2" type="ORF">AC579_5543</name>
</gene>
<evidence type="ECO:0000256" key="1">
    <source>
        <dbReference type="SAM" id="MobiDB-lite"/>
    </source>
</evidence>
<comment type="caution">
    <text evidence="2">The sequence shown here is derived from an EMBL/GenBank/DDBJ whole genome shotgun (WGS) entry which is preliminary data.</text>
</comment>
<keyword evidence="3" id="KW-1185">Reference proteome</keyword>